<sequence>MTEEPTEVPWPHYVVAPIAQLACEWSEITERTEIVFGNHFDGLDDCRAAVVRLPSGVEVVLLRHRGNPTPGVQLHGDNHRDFEAQIQEVLGLFGEPVPEVTWRGEPLPW</sequence>
<accession>A0ABS5ANP6</accession>
<evidence type="ECO:0000313" key="2">
    <source>
        <dbReference type="Proteomes" id="UP001519363"/>
    </source>
</evidence>
<keyword evidence="2" id="KW-1185">Reference proteome</keyword>
<proteinExistence type="predicted"/>
<evidence type="ECO:0000313" key="1">
    <source>
        <dbReference type="EMBL" id="MBP2478017.1"/>
    </source>
</evidence>
<dbReference type="RefSeq" id="WP_209707513.1">
    <property type="nucleotide sequence ID" value="NZ_JAGIOO010000001.1"/>
</dbReference>
<name>A0ABS5ANP6_9PSEU</name>
<comment type="caution">
    <text evidence="1">The sequence shown here is derived from an EMBL/GenBank/DDBJ whole genome shotgun (WGS) entry which is preliminary data.</text>
</comment>
<reference evidence="1 2" key="1">
    <citation type="submission" date="2021-03" db="EMBL/GenBank/DDBJ databases">
        <title>Sequencing the genomes of 1000 actinobacteria strains.</title>
        <authorList>
            <person name="Klenk H.-P."/>
        </authorList>
    </citation>
    <scope>NUCLEOTIDE SEQUENCE [LARGE SCALE GENOMIC DNA]</scope>
    <source>
        <strain evidence="1 2">DSM 44580</strain>
    </source>
</reference>
<protein>
    <submittedName>
        <fullName evidence="1">Uncharacterized protein</fullName>
    </submittedName>
</protein>
<dbReference type="EMBL" id="JAGIOO010000001">
    <property type="protein sequence ID" value="MBP2478017.1"/>
    <property type="molecule type" value="Genomic_DNA"/>
</dbReference>
<dbReference type="Proteomes" id="UP001519363">
    <property type="component" value="Unassembled WGS sequence"/>
</dbReference>
<gene>
    <name evidence="1" type="ORF">JOF53_006889</name>
</gene>
<organism evidence="1 2">
    <name type="scientific">Crossiella equi</name>
    <dbReference type="NCBI Taxonomy" id="130796"/>
    <lineage>
        <taxon>Bacteria</taxon>
        <taxon>Bacillati</taxon>
        <taxon>Actinomycetota</taxon>
        <taxon>Actinomycetes</taxon>
        <taxon>Pseudonocardiales</taxon>
        <taxon>Pseudonocardiaceae</taxon>
        <taxon>Crossiella</taxon>
    </lineage>
</organism>